<dbReference type="RefSeq" id="WP_091610803.1">
    <property type="nucleotide sequence ID" value="NZ_FOEF01000001.1"/>
</dbReference>
<evidence type="ECO:0000256" key="3">
    <source>
        <dbReference type="ARBA" id="ARBA00022729"/>
    </source>
</evidence>
<reference evidence="6" key="1">
    <citation type="submission" date="2016-10" db="EMBL/GenBank/DDBJ databases">
        <authorList>
            <person name="Varghese N."/>
            <person name="Submissions S."/>
        </authorList>
    </citation>
    <scope>NUCLEOTIDE SEQUENCE [LARGE SCALE GENOMIC DNA]</scope>
    <source>
        <strain evidence="6">DSM 44993</strain>
    </source>
</reference>
<dbReference type="GO" id="GO:0043190">
    <property type="term" value="C:ATP-binding cassette (ABC) transporter complex"/>
    <property type="evidence" value="ECO:0007669"/>
    <property type="project" value="InterPro"/>
</dbReference>
<dbReference type="InterPro" id="IPR006311">
    <property type="entry name" value="TAT_signal"/>
</dbReference>
<feature type="domain" description="Solute-binding protein family 5" evidence="4">
    <location>
        <begin position="85"/>
        <end position="430"/>
    </location>
</feature>
<dbReference type="PROSITE" id="PS51257">
    <property type="entry name" value="PROKAR_LIPOPROTEIN"/>
    <property type="match status" value="1"/>
</dbReference>
<dbReference type="Gene3D" id="3.10.105.10">
    <property type="entry name" value="Dipeptide-binding Protein, Domain 3"/>
    <property type="match status" value="1"/>
</dbReference>
<dbReference type="PANTHER" id="PTHR30290:SF9">
    <property type="entry name" value="OLIGOPEPTIDE-BINDING PROTEIN APPA"/>
    <property type="match status" value="1"/>
</dbReference>
<dbReference type="Pfam" id="PF00496">
    <property type="entry name" value="SBP_bac_5"/>
    <property type="match status" value="1"/>
</dbReference>
<evidence type="ECO:0000313" key="5">
    <source>
        <dbReference type="EMBL" id="SEO45312.1"/>
    </source>
</evidence>
<dbReference type="PIRSF" id="PIRSF002741">
    <property type="entry name" value="MppA"/>
    <property type="match status" value="1"/>
</dbReference>
<dbReference type="Gene3D" id="3.90.76.10">
    <property type="entry name" value="Dipeptide-binding Protein, Domain 1"/>
    <property type="match status" value="1"/>
</dbReference>
<protein>
    <submittedName>
        <fullName evidence="5">Peptide/nickel transport system substrate-binding protein</fullName>
    </submittedName>
</protein>
<evidence type="ECO:0000256" key="2">
    <source>
        <dbReference type="ARBA" id="ARBA00022448"/>
    </source>
</evidence>
<name>A0A1H8PTG1_9PSEU</name>
<gene>
    <name evidence="5" type="ORF">SAMN04489732_10170</name>
</gene>
<dbReference type="Gene3D" id="3.40.190.10">
    <property type="entry name" value="Periplasmic binding protein-like II"/>
    <property type="match status" value="1"/>
</dbReference>
<accession>A0A1H8PTG1</accession>
<organism evidence="5 6">
    <name type="scientific">Amycolatopsis saalfeldensis</name>
    <dbReference type="NCBI Taxonomy" id="394193"/>
    <lineage>
        <taxon>Bacteria</taxon>
        <taxon>Bacillati</taxon>
        <taxon>Actinomycetota</taxon>
        <taxon>Actinomycetes</taxon>
        <taxon>Pseudonocardiales</taxon>
        <taxon>Pseudonocardiaceae</taxon>
        <taxon>Amycolatopsis</taxon>
    </lineage>
</organism>
<evidence type="ECO:0000256" key="1">
    <source>
        <dbReference type="ARBA" id="ARBA00005695"/>
    </source>
</evidence>
<dbReference type="GO" id="GO:0015833">
    <property type="term" value="P:peptide transport"/>
    <property type="evidence" value="ECO:0007669"/>
    <property type="project" value="TreeGrafter"/>
</dbReference>
<keyword evidence="6" id="KW-1185">Reference proteome</keyword>
<dbReference type="PROSITE" id="PS51318">
    <property type="entry name" value="TAT"/>
    <property type="match status" value="1"/>
</dbReference>
<dbReference type="InterPro" id="IPR000914">
    <property type="entry name" value="SBP_5_dom"/>
</dbReference>
<evidence type="ECO:0000259" key="4">
    <source>
        <dbReference type="Pfam" id="PF00496"/>
    </source>
</evidence>
<dbReference type="STRING" id="394193.SAMN04489732_10170"/>
<dbReference type="Proteomes" id="UP000198582">
    <property type="component" value="Unassembled WGS sequence"/>
</dbReference>
<proteinExistence type="inferred from homology"/>
<evidence type="ECO:0000313" key="6">
    <source>
        <dbReference type="Proteomes" id="UP000198582"/>
    </source>
</evidence>
<dbReference type="PANTHER" id="PTHR30290">
    <property type="entry name" value="PERIPLASMIC BINDING COMPONENT OF ABC TRANSPORTER"/>
    <property type="match status" value="1"/>
</dbReference>
<comment type="similarity">
    <text evidence="1">Belongs to the bacterial solute-binding protein 5 family.</text>
</comment>
<dbReference type="OrthoDB" id="7232492at2"/>
<sequence>MAPPRSRLTRRDALRLGGLALPALALPGLLAGCGTADGSVGNVLRVAQTSDPKTLDPQKQGDLTSMNVLINLFDTLTTRGPDNQLAPGLALSWTSPDPLTWRFRLRPGVRFHNGEPCDAKAVAFSINRLLDPATKSPIVELRYVKQAVVVDELTVDLRCSQPDPIIPAKVSLFGGVAVPPGYLKQVGSAGFAKHPVGTGPFTFVEFQRDHQLRMRANPGYWGGRPSFDELVFLPMPDPSSALASLQSDEVDIVASLTPDAALQIQGYTGVAIRNYPGIRTSYLSLDTTAGPLRDVRVRQALNHAVDVPLLIKAVLDGKAREVPTMFPRESFGFDPSITPYSRDLGLAKRLLADAGFPNGFDTSLTAQTGDSNIAEAISGLLAKAGVRARVDLVDTGTYTSRLTSNNRSALGPIYLAASTGWTLDAESLVQSNVRHDRRQSRWSSPEADRLIDAEELTVDPPGRQRAFTALQSLLKQEAPFVFLYQIDNIYAVNTRPRWQPGVVGVLGMAKAQVTS</sequence>
<dbReference type="InterPro" id="IPR039424">
    <property type="entry name" value="SBP_5"/>
</dbReference>
<dbReference type="EMBL" id="FOEF01000001">
    <property type="protein sequence ID" value="SEO45312.1"/>
    <property type="molecule type" value="Genomic_DNA"/>
</dbReference>
<dbReference type="SUPFAM" id="SSF53850">
    <property type="entry name" value="Periplasmic binding protein-like II"/>
    <property type="match status" value="1"/>
</dbReference>
<dbReference type="GO" id="GO:1904680">
    <property type="term" value="F:peptide transmembrane transporter activity"/>
    <property type="evidence" value="ECO:0007669"/>
    <property type="project" value="TreeGrafter"/>
</dbReference>
<keyword evidence="2" id="KW-0813">Transport</keyword>
<dbReference type="InterPro" id="IPR030678">
    <property type="entry name" value="Peptide/Ni-bd"/>
</dbReference>
<dbReference type="GO" id="GO:0042597">
    <property type="term" value="C:periplasmic space"/>
    <property type="evidence" value="ECO:0007669"/>
    <property type="project" value="UniProtKB-ARBA"/>
</dbReference>
<keyword evidence="3" id="KW-0732">Signal</keyword>
<dbReference type="AlphaFoldDB" id="A0A1H8PTG1"/>